<protein>
    <submittedName>
        <fullName evidence="2">Anti-sigma-K factor RskA</fullName>
    </submittedName>
</protein>
<accession>A0A7W6C9T7</accession>
<dbReference type="Proteomes" id="UP000565286">
    <property type="component" value="Unassembled WGS sequence"/>
</dbReference>
<organism evidence="2 3">
    <name type="scientific">Rhizobium skierniewicense</name>
    <dbReference type="NCBI Taxonomy" id="984260"/>
    <lineage>
        <taxon>Bacteria</taxon>
        <taxon>Pseudomonadati</taxon>
        <taxon>Pseudomonadota</taxon>
        <taxon>Alphaproteobacteria</taxon>
        <taxon>Hyphomicrobiales</taxon>
        <taxon>Rhizobiaceae</taxon>
        <taxon>Rhizobium/Agrobacterium group</taxon>
        <taxon>Rhizobium</taxon>
    </lineage>
</organism>
<dbReference type="EMBL" id="JACIDV010000007">
    <property type="protein sequence ID" value="MBB3946588.1"/>
    <property type="molecule type" value="Genomic_DNA"/>
</dbReference>
<dbReference type="RefSeq" id="WP_183896614.1">
    <property type="nucleotide sequence ID" value="NZ_JACIDV010000007.1"/>
</dbReference>
<proteinExistence type="predicted"/>
<name>A0A7W6C9T7_9HYPH</name>
<feature type="transmembrane region" description="Helical" evidence="1">
    <location>
        <begin position="106"/>
        <end position="125"/>
    </location>
</feature>
<keyword evidence="1" id="KW-0472">Membrane</keyword>
<keyword evidence="1" id="KW-0812">Transmembrane</keyword>
<evidence type="ECO:0000313" key="3">
    <source>
        <dbReference type="Proteomes" id="UP000565286"/>
    </source>
</evidence>
<keyword evidence="3" id="KW-1185">Reference proteome</keyword>
<gene>
    <name evidence="2" type="ORF">GGQ73_002542</name>
</gene>
<comment type="caution">
    <text evidence="2">The sequence shown here is derived from an EMBL/GenBank/DDBJ whole genome shotgun (WGS) entry which is preliminary data.</text>
</comment>
<keyword evidence="1" id="KW-1133">Transmembrane helix</keyword>
<evidence type="ECO:0000313" key="2">
    <source>
        <dbReference type="EMBL" id="MBB3946588.1"/>
    </source>
</evidence>
<reference evidence="2 3" key="1">
    <citation type="submission" date="2020-08" db="EMBL/GenBank/DDBJ databases">
        <title>Genomic Encyclopedia of Type Strains, Phase IV (KMG-IV): sequencing the most valuable type-strain genomes for metagenomic binning, comparative biology and taxonomic classification.</title>
        <authorList>
            <person name="Goeker M."/>
        </authorList>
    </citation>
    <scope>NUCLEOTIDE SEQUENCE [LARGE SCALE GENOMIC DNA]</scope>
    <source>
        <strain evidence="2 3">DSM 26438</strain>
    </source>
</reference>
<sequence>MTLPDREKPSGLRDEVLAGEYVLGALSDDARAVLARRIKTDRQFAATVRRWKTGLAENDRRERRVFSNYVRDASLDHALRRPHDRLHRSIYGRFSIVLSLWNSARFWRLTTIAAMLWAIVLLFAVA</sequence>
<dbReference type="AlphaFoldDB" id="A0A7W6C9T7"/>
<evidence type="ECO:0000256" key="1">
    <source>
        <dbReference type="SAM" id="Phobius"/>
    </source>
</evidence>